<organism evidence="5 6">
    <name type="scientific">Agromyces ramosus</name>
    <dbReference type="NCBI Taxonomy" id="33879"/>
    <lineage>
        <taxon>Bacteria</taxon>
        <taxon>Bacillati</taxon>
        <taxon>Actinomycetota</taxon>
        <taxon>Actinomycetes</taxon>
        <taxon>Micrococcales</taxon>
        <taxon>Microbacteriaceae</taxon>
        <taxon>Agromyces</taxon>
    </lineage>
</organism>
<dbReference type="InterPro" id="IPR036188">
    <property type="entry name" value="FAD/NAD-bd_sf"/>
</dbReference>
<dbReference type="PANTHER" id="PTHR43004">
    <property type="entry name" value="TRK SYSTEM POTASSIUM UPTAKE PROTEIN"/>
    <property type="match status" value="1"/>
</dbReference>
<dbReference type="EMBL" id="JAUSYY010000001">
    <property type="protein sequence ID" value="MDQ0893167.1"/>
    <property type="molecule type" value="Genomic_DNA"/>
</dbReference>
<sequence length="481" mass="51548">MHPTAQPTVIVVGAGPAGLTTAIALSRHGVRTLVVERRTALSPFPRATGINLRTMELMRAWGLEAAIRSGAIDVKPTAWVGRTLASPEGAEAPMGFPSAEVAASISPTTGAIAPQDHLEPVLMQHLLSLPGTSVRLGAEVIALDQDRDAVTVTLREGDETSTVRAAYVIGADGAHSTVRRQAGIAMQGPGELGAYLAVLFRAPLADIVGERRHGLYLLMRQGPPWVFLPTDRHDRWVFSMTWDPTRETRADYPPERLVELIRAGAGVPDLETEIVWTGDFAFTAQIADRYRERRVFLIGDAAHRMTPRGATGMNTAIHDGYDLGWKLGWVLSGWADESLLDSFEAERRPVGLRNMQRSANGSEQRDVSLDYLDDIADRIPHRWLADGRTSTLDLLGDGLTMLAGPGAHVSPAPSHAVPITQQRVDRATAEALGIGADGVVLVRADGRPVARWVASADTTSVSLAVEAAVRGTTDAGLPQAA</sequence>
<feature type="domain" description="FAD-binding" evidence="4">
    <location>
        <begin position="8"/>
        <end position="358"/>
    </location>
</feature>
<accession>A0ABU0R607</accession>
<dbReference type="PANTHER" id="PTHR43004:SF19">
    <property type="entry name" value="BINDING MONOOXYGENASE, PUTATIVE (JCVI)-RELATED"/>
    <property type="match status" value="1"/>
</dbReference>
<dbReference type="Gene3D" id="3.40.30.120">
    <property type="match status" value="1"/>
</dbReference>
<name>A0ABU0R607_9MICO</name>
<evidence type="ECO:0000259" key="4">
    <source>
        <dbReference type="Pfam" id="PF01494"/>
    </source>
</evidence>
<keyword evidence="2" id="KW-0285">Flavoprotein</keyword>
<gene>
    <name evidence="5" type="ORF">QFZ26_000722</name>
</gene>
<evidence type="ECO:0000313" key="6">
    <source>
        <dbReference type="Proteomes" id="UP001239083"/>
    </source>
</evidence>
<dbReference type="PRINTS" id="PR00420">
    <property type="entry name" value="RNGMNOXGNASE"/>
</dbReference>
<proteinExistence type="predicted"/>
<dbReference type="Gene3D" id="3.50.50.60">
    <property type="entry name" value="FAD/NAD(P)-binding domain"/>
    <property type="match status" value="1"/>
</dbReference>
<dbReference type="SUPFAM" id="SSF51905">
    <property type="entry name" value="FAD/NAD(P)-binding domain"/>
    <property type="match status" value="1"/>
</dbReference>
<dbReference type="Proteomes" id="UP001239083">
    <property type="component" value="Unassembled WGS sequence"/>
</dbReference>
<comment type="caution">
    <text evidence="5">The sequence shown here is derived from an EMBL/GenBank/DDBJ whole genome shotgun (WGS) entry which is preliminary data.</text>
</comment>
<evidence type="ECO:0000313" key="5">
    <source>
        <dbReference type="EMBL" id="MDQ0893167.1"/>
    </source>
</evidence>
<reference evidence="5 6" key="1">
    <citation type="submission" date="2023-07" db="EMBL/GenBank/DDBJ databases">
        <title>Comparative genomics of wheat-associated soil bacteria to identify genetic determinants of phenazine resistance.</title>
        <authorList>
            <person name="Mouncey N."/>
        </authorList>
    </citation>
    <scope>NUCLEOTIDE SEQUENCE [LARGE SCALE GENOMIC DNA]</scope>
    <source>
        <strain evidence="5 6">V3I3</strain>
    </source>
</reference>
<protein>
    <submittedName>
        <fullName evidence="5">Polyketide hydroxylase</fullName>
    </submittedName>
</protein>
<dbReference type="InterPro" id="IPR050641">
    <property type="entry name" value="RIFMO-like"/>
</dbReference>
<comment type="cofactor">
    <cofactor evidence="1">
        <name>FAD</name>
        <dbReference type="ChEBI" id="CHEBI:57692"/>
    </cofactor>
</comment>
<evidence type="ECO:0000256" key="1">
    <source>
        <dbReference type="ARBA" id="ARBA00001974"/>
    </source>
</evidence>
<dbReference type="Gene3D" id="3.30.9.10">
    <property type="entry name" value="D-Amino Acid Oxidase, subunit A, domain 2"/>
    <property type="match status" value="1"/>
</dbReference>
<keyword evidence="3" id="KW-0274">FAD</keyword>
<dbReference type="InterPro" id="IPR002938">
    <property type="entry name" value="FAD-bd"/>
</dbReference>
<evidence type="ECO:0000256" key="3">
    <source>
        <dbReference type="ARBA" id="ARBA00022827"/>
    </source>
</evidence>
<dbReference type="Pfam" id="PF01494">
    <property type="entry name" value="FAD_binding_3"/>
    <property type="match status" value="1"/>
</dbReference>
<keyword evidence="6" id="KW-1185">Reference proteome</keyword>
<dbReference type="RefSeq" id="WP_307039384.1">
    <property type="nucleotide sequence ID" value="NZ_JAUSYY010000001.1"/>
</dbReference>
<evidence type="ECO:0000256" key="2">
    <source>
        <dbReference type="ARBA" id="ARBA00022630"/>
    </source>
</evidence>